<sequence>MSAEDKARDPAVRFANTDAFQASISSWWLSLPPNKRYATRDDGRVDESIFMALMIINMSSLRINLPRSDLAASWRSATLCSDFGTRSSTRDAAYHTACALKAANSLSSLIASESSAKLHTPCSACAIAFGTIIQLPAYLRQRNEDLKENIQLGLIYLKRMGEVWPLASQVRLQLASVARAVLAGPDDHTQQVSQAVVTDVRTDMPTSAQGDRWLEFARQMLTSPGDNQMTFQEDLAPLPDGDAWLQDMLDADSAWPSSNLMT</sequence>
<dbReference type="PANTHER" id="PTHR47431:SF1">
    <property type="entry name" value="ZN(II)2CYS6 TRANSCRIPTION FACTOR (EUROFUNG)"/>
    <property type="match status" value="1"/>
</dbReference>
<dbReference type="Proteomes" id="UP001274830">
    <property type="component" value="Unassembled WGS sequence"/>
</dbReference>
<proteinExistence type="predicted"/>
<name>A0AAE0WN15_9PEZI</name>
<organism evidence="1 2">
    <name type="scientific">Recurvomyces mirabilis</name>
    <dbReference type="NCBI Taxonomy" id="574656"/>
    <lineage>
        <taxon>Eukaryota</taxon>
        <taxon>Fungi</taxon>
        <taxon>Dikarya</taxon>
        <taxon>Ascomycota</taxon>
        <taxon>Pezizomycotina</taxon>
        <taxon>Dothideomycetes</taxon>
        <taxon>Dothideomycetidae</taxon>
        <taxon>Mycosphaerellales</taxon>
        <taxon>Teratosphaeriaceae</taxon>
        <taxon>Recurvomyces</taxon>
    </lineage>
</organism>
<accession>A0AAE0WN15</accession>
<dbReference type="PANTHER" id="PTHR47431">
    <property type="entry name" value="ZN(II)2CYS6 TRANSCRIPTION FACTOR (EUROFUNG)-RELATED"/>
    <property type="match status" value="1"/>
</dbReference>
<dbReference type="CDD" id="cd12148">
    <property type="entry name" value="fungal_TF_MHR"/>
    <property type="match status" value="1"/>
</dbReference>
<reference evidence="1" key="1">
    <citation type="submission" date="2023-07" db="EMBL/GenBank/DDBJ databases">
        <title>Black Yeasts Isolated from many extreme environments.</title>
        <authorList>
            <person name="Coleine C."/>
            <person name="Stajich J.E."/>
            <person name="Selbmann L."/>
        </authorList>
    </citation>
    <scope>NUCLEOTIDE SEQUENCE</scope>
    <source>
        <strain evidence="1">CCFEE 5485</strain>
    </source>
</reference>
<evidence type="ECO:0000313" key="1">
    <source>
        <dbReference type="EMBL" id="KAK3674701.1"/>
    </source>
</evidence>
<evidence type="ECO:0000313" key="2">
    <source>
        <dbReference type="Proteomes" id="UP001274830"/>
    </source>
</evidence>
<dbReference type="AlphaFoldDB" id="A0AAE0WN15"/>
<comment type="caution">
    <text evidence="1">The sequence shown here is derived from an EMBL/GenBank/DDBJ whole genome shotgun (WGS) entry which is preliminary data.</text>
</comment>
<dbReference type="EMBL" id="JAUTXT010000018">
    <property type="protein sequence ID" value="KAK3674701.1"/>
    <property type="molecule type" value="Genomic_DNA"/>
</dbReference>
<keyword evidence="2" id="KW-1185">Reference proteome</keyword>
<gene>
    <name evidence="1" type="ORF">LTR78_005423</name>
</gene>
<protein>
    <submittedName>
        <fullName evidence="1">Uncharacterized protein</fullName>
    </submittedName>
</protein>